<keyword evidence="2" id="KW-1185">Reference proteome</keyword>
<sequence length="71" mass="7648">MGSCKLRAGALRTFKILAVAVPPPSLQKVRQAGFLEWKFPEVGGYVGRLAADATEDARAASEKLGLRLEHP</sequence>
<evidence type="ECO:0000313" key="1">
    <source>
        <dbReference type="EMBL" id="OLP73635.1"/>
    </source>
</evidence>
<evidence type="ECO:0000313" key="2">
    <source>
        <dbReference type="Proteomes" id="UP000186817"/>
    </source>
</evidence>
<dbReference type="Proteomes" id="UP000186817">
    <property type="component" value="Unassembled WGS sequence"/>
</dbReference>
<dbReference type="EMBL" id="LSRX01005077">
    <property type="protein sequence ID" value="OLP73635.1"/>
    <property type="molecule type" value="Genomic_DNA"/>
</dbReference>
<organism evidence="1 2">
    <name type="scientific">Symbiodinium microadriaticum</name>
    <name type="common">Dinoflagellate</name>
    <name type="synonym">Zooxanthella microadriatica</name>
    <dbReference type="NCBI Taxonomy" id="2951"/>
    <lineage>
        <taxon>Eukaryota</taxon>
        <taxon>Sar</taxon>
        <taxon>Alveolata</taxon>
        <taxon>Dinophyceae</taxon>
        <taxon>Suessiales</taxon>
        <taxon>Symbiodiniaceae</taxon>
        <taxon>Symbiodinium</taxon>
    </lineage>
</organism>
<proteinExistence type="predicted"/>
<name>A0A1Q9BSH3_SYMMI</name>
<reference evidence="1 2" key="1">
    <citation type="submission" date="2016-02" db="EMBL/GenBank/DDBJ databases">
        <title>Genome analysis of coral dinoflagellate symbionts highlights evolutionary adaptations to a symbiotic lifestyle.</title>
        <authorList>
            <person name="Aranda M."/>
            <person name="Li Y."/>
            <person name="Liew Y.J."/>
            <person name="Baumgarten S."/>
            <person name="Simakov O."/>
            <person name="Wilson M."/>
            <person name="Piel J."/>
            <person name="Ashoor H."/>
            <person name="Bougouffa S."/>
            <person name="Bajic V.B."/>
            <person name="Ryu T."/>
            <person name="Ravasi T."/>
            <person name="Bayer T."/>
            <person name="Micklem G."/>
            <person name="Kim H."/>
            <person name="Bhak J."/>
            <person name="Lajeunesse T.C."/>
            <person name="Voolstra C.R."/>
        </authorList>
    </citation>
    <scope>NUCLEOTIDE SEQUENCE [LARGE SCALE GENOMIC DNA]</scope>
    <source>
        <strain evidence="1 2">CCMP2467</strain>
    </source>
</reference>
<protein>
    <submittedName>
        <fullName evidence="1">Uncharacterized protein</fullName>
    </submittedName>
</protein>
<gene>
    <name evidence="1" type="ORF">AK812_SmicGene47070</name>
</gene>
<comment type="caution">
    <text evidence="1">The sequence shown here is derived from an EMBL/GenBank/DDBJ whole genome shotgun (WGS) entry which is preliminary data.</text>
</comment>
<accession>A0A1Q9BSH3</accession>
<dbReference type="AlphaFoldDB" id="A0A1Q9BSH3"/>